<dbReference type="EMBL" id="QUNO01000023">
    <property type="protein sequence ID" value="REH30710.1"/>
    <property type="molecule type" value="Genomic_DNA"/>
</dbReference>
<dbReference type="AlphaFoldDB" id="A0A3E0GVM5"/>
<evidence type="ECO:0000313" key="1">
    <source>
        <dbReference type="EMBL" id="REH30710.1"/>
    </source>
</evidence>
<dbReference type="RefSeq" id="WP_116181053.1">
    <property type="nucleotide sequence ID" value="NZ_CP144375.1"/>
</dbReference>
<accession>A0A3E0GVM5</accession>
<keyword evidence="2" id="KW-1185">Reference proteome</keyword>
<reference evidence="1 2" key="1">
    <citation type="submission" date="2018-08" db="EMBL/GenBank/DDBJ databases">
        <title>Genomic Encyclopedia of Archaeal and Bacterial Type Strains, Phase II (KMG-II): from individual species to whole genera.</title>
        <authorList>
            <person name="Goeker M."/>
        </authorList>
    </citation>
    <scope>NUCLEOTIDE SEQUENCE [LARGE SCALE GENOMIC DNA]</scope>
    <source>
        <strain evidence="1 2">DSM 45791</strain>
    </source>
</reference>
<dbReference type="OrthoDB" id="9999858at2"/>
<comment type="caution">
    <text evidence="1">The sequence shown here is derived from an EMBL/GenBank/DDBJ whole genome shotgun (WGS) entry which is preliminary data.</text>
</comment>
<protein>
    <submittedName>
        <fullName evidence="1">Uncharacterized protein</fullName>
    </submittedName>
</protein>
<organism evidence="1 2">
    <name type="scientific">Kutzneria buriramensis</name>
    <dbReference type="NCBI Taxonomy" id="1045776"/>
    <lineage>
        <taxon>Bacteria</taxon>
        <taxon>Bacillati</taxon>
        <taxon>Actinomycetota</taxon>
        <taxon>Actinomycetes</taxon>
        <taxon>Pseudonocardiales</taxon>
        <taxon>Pseudonocardiaceae</taxon>
        <taxon>Kutzneria</taxon>
    </lineage>
</organism>
<proteinExistence type="predicted"/>
<dbReference type="Proteomes" id="UP000256269">
    <property type="component" value="Unassembled WGS sequence"/>
</dbReference>
<evidence type="ECO:0000313" key="2">
    <source>
        <dbReference type="Proteomes" id="UP000256269"/>
    </source>
</evidence>
<sequence>MLTLLVYLSPLLILIVVFGLVVIVALCQANPEDVPAVLTEATKVFRRLADRVPRRSHAIPLASDTDDKDEEVRS</sequence>
<gene>
    <name evidence="1" type="ORF">BCF44_12368</name>
</gene>
<name>A0A3E0GVM5_9PSEU</name>